<accession>A0ABM9P8U0</accession>
<feature type="domain" description="Beta-hexosaminidase eukaryotic type N-terminal" evidence="6">
    <location>
        <begin position="29"/>
        <end position="140"/>
    </location>
</feature>
<dbReference type="Pfam" id="PF14845">
    <property type="entry name" value="Glycohydro_20b2"/>
    <property type="match status" value="1"/>
</dbReference>
<organism evidence="7 8">
    <name type="scientific">Tenacibaculum polynesiense</name>
    <dbReference type="NCBI Taxonomy" id="3137857"/>
    <lineage>
        <taxon>Bacteria</taxon>
        <taxon>Pseudomonadati</taxon>
        <taxon>Bacteroidota</taxon>
        <taxon>Flavobacteriia</taxon>
        <taxon>Flavobacteriales</taxon>
        <taxon>Flavobacteriaceae</taxon>
        <taxon>Tenacibaculum</taxon>
    </lineage>
</organism>
<comment type="similarity">
    <text evidence="1">Belongs to the glycosyl hydrolase 20 family.</text>
</comment>
<proteinExistence type="inferred from homology"/>
<dbReference type="InterPro" id="IPR025705">
    <property type="entry name" value="Beta_hexosaminidase_sua/sub"/>
</dbReference>
<feature type="domain" description="Glycoside hydrolase family 20 catalytic" evidence="5">
    <location>
        <begin position="161"/>
        <end position="477"/>
    </location>
</feature>
<evidence type="ECO:0000313" key="8">
    <source>
        <dbReference type="Proteomes" id="UP001497527"/>
    </source>
</evidence>
<evidence type="ECO:0000256" key="2">
    <source>
        <dbReference type="ARBA" id="ARBA00022801"/>
    </source>
</evidence>
<dbReference type="SUPFAM" id="SSF55545">
    <property type="entry name" value="beta-N-acetylhexosaminidase-like domain"/>
    <property type="match status" value="1"/>
</dbReference>
<dbReference type="SUPFAM" id="SSF51445">
    <property type="entry name" value="(Trans)glycosidases"/>
    <property type="match status" value="1"/>
</dbReference>
<name>A0ABM9P8U0_9FLAO</name>
<protein>
    <submittedName>
        <fullName evidence="7">Hexosaminidase</fullName>
        <ecNumber evidence="7">3.2.1.52</ecNumber>
    </submittedName>
</protein>
<dbReference type="RefSeq" id="WP_348714706.1">
    <property type="nucleotide sequence ID" value="NZ_CAXJIO010000010.1"/>
</dbReference>
<keyword evidence="3" id="KW-0325">Glycoprotein</keyword>
<dbReference type="InterPro" id="IPR015883">
    <property type="entry name" value="Glyco_hydro_20_cat"/>
</dbReference>
<reference evidence="7 8" key="1">
    <citation type="submission" date="2024-05" db="EMBL/GenBank/DDBJ databases">
        <authorList>
            <person name="Duchaud E."/>
        </authorList>
    </citation>
    <scope>NUCLEOTIDE SEQUENCE [LARGE SCALE GENOMIC DNA]</scope>
    <source>
        <strain evidence="7">Ena-SAMPLE-TAB-13-05-2024-13:56:06:370-140308</strain>
    </source>
</reference>
<dbReference type="EMBL" id="CAXJIO010000010">
    <property type="protein sequence ID" value="CAL2101991.1"/>
    <property type="molecule type" value="Genomic_DNA"/>
</dbReference>
<dbReference type="Pfam" id="PF00728">
    <property type="entry name" value="Glyco_hydro_20"/>
    <property type="match status" value="1"/>
</dbReference>
<evidence type="ECO:0000259" key="6">
    <source>
        <dbReference type="Pfam" id="PF14845"/>
    </source>
</evidence>
<keyword evidence="8" id="KW-1185">Reference proteome</keyword>
<dbReference type="InterPro" id="IPR017853">
    <property type="entry name" value="GH"/>
</dbReference>
<evidence type="ECO:0000256" key="1">
    <source>
        <dbReference type="ARBA" id="ARBA00006285"/>
    </source>
</evidence>
<dbReference type="PANTHER" id="PTHR22600">
    <property type="entry name" value="BETA-HEXOSAMINIDASE"/>
    <property type="match status" value="1"/>
</dbReference>
<keyword evidence="2 7" id="KW-0378">Hydrolase</keyword>
<gene>
    <name evidence="7" type="ORF">T190423A01A_10554</name>
</gene>
<dbReference type="Gene3D" id="3.30.379.10">
    <property type="entry name" value="Chitobiase/beta-hexosaminidase domain 2-like"/>
    <property type="match status" value="1"/>
</dbReference>
<keyword evidence="4 7" id="KW-0326">Glycosidase</keyword>
<evidence type="ECO:0000256" key="4">
    <source>
        <dbReference type="ARBA" id="ARBA00023295"/>
    </source>
</evidence>
<dbReference type="EC" id="3.2.1.52" evidence="7"/>
<dbReference type="InterPro" id="IPR029018">
    <property type="entry name" value="Hex-like_dom2"/>
</dbReference>
<evidence type="ECO:0000256" key="3">
    <source>
        <dbReference type="ARBA" id="ARBA00023180"/>
    </source>
</evidence>
<dbReference type="GO" id="GO:0004563">
    <property type="term" value="F:beta-N-acetylhexosaminidase activity"/>
    <property type="evidence" value="ECO:0007669"/>
    <property type="project" value="UniProtKB-EC"/>
</dbReference>
<dbReference type="Gene3D" id="3.20.20.80">
    <property type="entry name" value="Glycosidases"/>
    <property type="match status" value="1"/>
</dbReference>
<evidence type="ECO:0000313" key="7">
    <source>
        <dbReference type="EMBL" id="CAL2101991.1"/>
    </source>
</evidence>
<dbReference type="Proteomes" id="UP001497527">
    <property type="component" value="Unassembled WGS sequence"/>
</dbReference>
<dbReference type="PANTHER" id="PTHR22600:SF21">
    <property type="entry name" value="BETA-HEXOSAMINIDASE A"/>
    <property type="match status" value="1"/>
</dbReference>
<evidence type="ECO:0000259" key="5">
    <source>
        <dbReference type="Pfam" id="PF00728"/>
    </source>
</evidence>
<dbReference type="CDD" id="cd06570">
    <property type="entry name" value="GH20_chitobiase-like_1"/>
    <property type="match status" value="1"/>
</dbReference>
<comment type="caution">
    <text evidence="7">The sequence shown here is derived from an EMBL/GenBank/DDBJ whole genome shotgun (WGS) entry which is preliminary data.</text>
</comment>
<sequence>MKKEFYLIITILSTVFLSYSQEIEKDFDLMPWPKEITGNSEKLIITENFTISLNNQSNRVYRAATRFIRRLANSTGVFINEGFPVQNSKKATVQIRFKKTADLNLKVNEAYTLEVNRKGITIESETDIGVLHALETLRQLVTFNKHEYFFRGVSIKDAPRFKWRGLMIDVARHFQPVAVLKRNLDAMAAVKMNVFHWHLSDDQGFRIESKVYPKLHELGSDGQYYTQEEIKEIVNYANRLGIRVIPEIDVPGHATAILTAYPELGSKDGYDYKIERFAGVFDPTLNPMKPEVYVFLDKLFAEVTTLFPDIYFHIGGDENEGKHWDANKKIQAFKKRHSLKTNHDLQTYFNIKLEKILKKHGKKLVGWDEIMTPNMPKTAIIHSWRGEHEGFKEGTLVEAVKKGYQAILSNGYYIDRMQPVEEHYLIDPTNGITFTSKEEQLILGGEATMWGELVTPLTIDSRIWPRTAAIAERFWSPKNIRDVDNMRKRLQKVSLQLEKIGITHLKNQDVILRNLTKGQEISSLKTLTKIYEPLKIYSRNKGGTEYKSFSPFTLFADACTTNATDAEKFAKVVDVYMKTSSVKSKEELLSLFEKWSNNYKDFLKLNTNPLLEDIKPFYASLDVVSSTLIHSIKKGKLMTEEASLIKENLQKLNEPLEDTELMITESLNKLIAHLKGGRTK</sequence>
<dbReference type="InterPro" id="IPR029019">
    <property type="entry name" value="HEX_eukaryotic_N"/>
</dbReference>
<dbReference type="PRINTS" id="PR00738">
    <property type="entry name" value="GLHYDRLASE20"/>
</dbReference>